<dbReference type="InterPro" id="IPR016049">
    <property type="entry name" value="RNA_pol_Rpc34-like"/>
</dbReference>
<reference evidence="7 8" key="1">
    <citation type="submission" date="2024-01" db="EMBL/GenBank/DDBJ databases">
        <title>Genome assemblies of Stephania.</title>
        <authorList>
            <person name="Yang L."/>
        </authorList>
    </citation>
    <scope>NUCLEOTIDE SEQUENCE [LARGE SCALE GENOMIC DNA]</scope>
    <source>
        <strain evidence="7">QJT</strain>
        <tissue evidence="7">Leaf</tissue>
    </source>
</reference>
<dbReference type="PANTHER" id="PTHR12780">
    <property type="entry name" value="RNA POLYMERASE III DNA DIRECTED , 39KD SUBUNIT-RELATED"/>
    <property type="match status" value="1"/>
</dbReference>
<evidence type="ECO:0000256" key="2">
    <source>
        <dbReference type="ARBA" id="ARBA00011038"/>
    </source>
</evidence>
<protein>
    <recommendedName>
        <fullName evidence="9">DNA-directed RNA polymerase III subunit RPC6</fullName>
    </recommendedName>
</protein>
<dbReference type="EMBL" id="JBBNAE010000008">
    <property type="protein sequence ID" value="KAK9101994.1"/>
    <property type="molecule type" value="Genomic_DNA"/>
</dbReference>
<feature type="region of interest" description="Disordered" evidence="6">
    <location>
        <begin position="1"/>
        <end position="22"/>
    </location>
</feature>
<evidence type="ECO:0000313" key="7">
    <source>
        <dbReference type="EMBL" id="KAK9101994.1"/>
    </source>
</evidence>
<proteinExistence type="inferred from homology"/>
<keyword evidence="4" id="KW-0804">Transcription</keyword>
<dbReference type="Proteomes" id="UP001417504">
    <property type="component" value="Unassembled WGS sequence"/>
</dbReference>
<dbReference type="AlphaFoldDB" id="A0AAP0F7B1"/>
<evidence type="ECO:0000256" key="3">
    <source>
        <dbReference type="ARBA" id="ARBA00022478"/>
    </source>
</evidence>
<comment type="caution">
    <text evidence="7">The sequence shown here is derived from an EMBL/GenBank/DDBJ whole genome shotgun (WGS) entry which is preliminary data.</text>
</comment>
<dbReference type="GO" id="GO:0006383">
    <property type="term" value="P:transcription by RNA polymerase III"/>
    <property type="evidence" value="ECO:0007669"/>
    <property type="project" value="InterPro"/>
</dbReference>
<accession>A0AAP0F7B1</accession>
<dbReference type="Pfam" id="PF05158">
    <property type="entry name" value="RNA_pol_Rpc34"/>
    <property type="match status" value="2"/>
</dbReference>
<name>A0AAP0F7B1_9MAGN</name>
<evidence type="ECO:0000256" key="6">
    <source>
        <dbReference type="SAM" id="MobiDB-lite"/>
    </source>
</evidence>
<evidence type="ECO:0000256" key="1">
    <source>
        <dbReference type="ARBA" id="ARBA00004123"/>
    </source>
</evidence>
<dbReference type="InterPro" id="IPR036390">
    <property type="entry name" value="WH_DNA-bd_sf"/>
</dbReference>
<dbReference type="InterPro" id="IPR036388">
    <property type="entry name" value="WH-like_DNA-bd_sf"/>
</dbReference>
<comment type="similarity">
    <text evidence="2">Belongs to the eukaryotic RPC34/RPC39 RNA polymerase subunit family.</text>
</comment>
<keyword evidence="3" id="KW-0240">DNA-directed RNA polymerase</keyword>
<evidence type="ECO:0000256" key="5">
    <source>
        <dbReference type="ARBA" id="ARBA00023242"/>
    </source>
</evidence>
<comment type="subcellular location">
    <subcellularLocation>
        <location evidence="1">Nucleus</location>
    </subcellularLocation>
</comment>
<gene>
    <name evidence="7" type="ORF">Sjap_019248</name>
</gene>
<dbReference type="GO" id="GO:0005666">
    <property type="term" value="C:RNA polymerase III complex"/>
    <property type="evidence" value="ECO:0007669"/>
    <property type="project" value="InterPro"/>
</dbReference>
<keyword evidence="8" id="KW-1185">Reference proteome</keyword>
<keyword evidence="5" id="KW-0539">Nucleus</keyword>
<evidence type="ECO:0000256" key="4">
    <source>
        <dbReference type="ARBA" id="ARBA00023163"/>
    </source>
</evidence>
<dbReference type="Gene3D" id="1.10.10.10">
    <property type="entry name" value="Winged helix-like DNA-binding domain superfamily/Winged helix DNA-binding domain"/>
    <property type="match status" value="1"/>
</dbReference>
<evidence type="ECO:0000313" key="8">
    <source>
        <dbReference type="Proteomes" id="UP001417504"/>
    </source>
</evidence>
<dbReference type="InterPro" id="IPR007832">
    <property type="entry name" value="RNA_pol_Rpc34"/>
</dbReference>
<evidence type="ECO:0008006" key="9">
    <source>
        <dbReference type="Google" id="ProtNLM"/>
    </source>
</evidence>
<dbReference type="SUPFAM" id="SSF46785">
    <property type="entry name" value="Winged helix' DNA-binding domain"/>
    <property type="match status" value="1"/>
</dbReference>
<sequence>MGRGQGNSSLKRKRSDGKSPAQNLSDAERIIYECIRSKKDLGIFQGDIKKETKLVDPLFKKSMKFLQDHNLIKEFAHYQNKGKKYFMAVEFEPSDEVTGGAWYSNGSLNMDAIDYYKRACSMCIKKFKVITVERIAEFFDKNPIPGYKFSLEKIREVVQTLVLDNDVMEVKSTETGEYAGIPFGALCYKPAKKQGGVPVVGAFTSIPCGVCPRIHECSPDGIISPVTCVYYTKWLEF</sequence>
<organism evidence="7 8">
    <name type="scientific">Stephania japonica</name>
    <dbReference type="NCBI Taxonomy" id="461633"/>
    <lineage>
        <taxon>Eukaryota</taxon>
        <taxon>Viridiplantae</taxon>
        <taxon>Streptophyta</taxon>
        <taxon>Embryophyta</taxon>
        <taxon>Tracheophyta</taxon>
        <taxon>Spermatophyta</taxon>
        <taxon>Magnoliopsida</taxon>
        <taxon>Ranunculales</taxon>
        <taxon>Menispermaceae</taxon>
        <taxon>Menispermoideae</taxon>
        <taxon>Cissampelideae</taxon>
        <taxon>Stephania</taxon>
    </lineage>
</organism>